<dbReference type="Proteomes" id="UP000250235">
    <property type="component" value="Unassembled WGS sequence"/>
</dbReference>
<feature type="compositionally biased region" description="Basic and acidic residues" evidence="1">
    <location>
        <begin position="162"/>
        <end position="178"/>
    </location>
</feature>
<sequence length="222" mass="24376">MRIPARKLHGLPGTGPNQTLEGVSRHDIAGASPERWPLPTNFACGSRAIVAPSAAHGRRNIARSCATSAQEEQHSGAVVAWRHSVRRNFSRPTTRILGVRPQATVRPSTHDDRALRAAASNNASASLRPAQQFARKIFRWPPTGCATHCAQQCPPAVQMRGPSRDQRATARAHARGERGGAPPHMAAAGSNNSKDFVRFDLKFEMLDTLWQYCIDQIRKPWL</sequence>
<gene>
    <name evidence="2" type="ORF">F511_05774</name>
</gene>
<protein>
    <submittedName>
        <fullName evidence="2">Uncharacterized protein</fullName>
    </submittedName>
</protein>
<accession>A0A2Z7BIA3</accession>
<name>A0A2Z7BIA3_9LAMI</name>
<keyword evidence="3" id="KW-1185">Reference proteome</keyword>
<feature type="region of interest" description="Disordered" evidence="1">
    <location>
        <begin position="156"/>
        <end position="189"/>
    </location>
</feature>
<evidence type="ECO:0000313" key="2">
    <source>
        <dbReference type="EMBL" id="KZV34092.1"/>
    </source>
</evidence>
<feature type="region of interest" description="Disordered" evidence="1">
    <location>
        <begin position="1"/>
        <end position="22"/>
    </location>
</feature>
<organism evidence="2 3">
    <name type="scientific">Dorcoceras hygrometricum</name>
    <dbReference type="NCBI Taxonomy" id="472368"/>
    <lineage>
        <taxon>Eukaryota</taxon>
        <taxon>Viridiplantae</taxon>
        <taxon>Streptophyta</taxon>
        <taxon>Embryophyta</taxon>
        <taxon>Tracheophyta</taxon>
        <taxon>Spermatophyta</taxon>
        <taxon>Magnoliopsida</taxon>
        <taxon>eudicotyledons</taxon>
        <taxon>Gunneridae</taxon>
        <taxon>Pentapetalae</taxon>
        <taxon>asterids</taxon>
        <taxon>lamiids</taxon>
        <taxon>Lamiales</taxon>
        <taxon>Gesneriaceae</taxon>
        <taxon>Didymocarpoideae</taxon>
        <taxon>Trichosporeae</taxon>
        <taxon>Loxocarpinae</taxon>
        <taxon>Dorcoceras</taxon>
    </lineage>
</organism>
<evidence type="ECO:0000313" key="3">
    <source>
        <dbReference type="Proteomes" id="UP000250235"/>
    </source>
</evidence>
<evidence type="ECO:0000256" key="1">
    <source>
        <dbReference type="SAM" id="MobiDB-lite"/>
    </source>
</evidence>
<reference evidence="2 3" key="1">
    <citation type="journal article" date="2015" name="Proc. Natl. Acad. Sci. U.S.A.">
        <title>The resurrection genome of Boea hygrometrica: A blueprint for survival of dehydration.</title>
        <authorList>
            <person name="Xiao L."/>
            <person name="Yang G."/>
            <person name="Zhang L."/>
            <person name="Yang X."/>
            <person name="Zhao S."/>
            <person name="Ji Z."/>
            <person name="Zhou Q."/>
            <person name="Hu M."/>
            <person name="Wang Y."/>
            <person name="Chen M."/>
            <person name="Xu Y."/>
            <person name="Jin H."/>
            <person name="Xiao X."/>
            <person name="Hu G."/>
            <person name="Bao F."/>
            <person name="Hu Y."/>
            <person name="Wan P."/>
            <person name="Li L."/>
            <person name="Deng X."/>
            <person name="Kuang T."/>
            <person name="Xiang C."/>
            <person name="Zhu J.K."/>
            <person name="Oliver M.J."/>
            <person name="He Y."/>
        </authorList>
    </citation>
    <scope>NUCLEOTIDE SEQUENCE [LARGE SCALE GENOMIC DNA]</scope>
    <source>
        <strain evidence="3">cv. XS01</strain>
    </source>
</reference>
<dbReference type="AlphaFoldDB" id="A0A2Z7BIA3"/>
<dbReference type="EMBL" id="KV005417">
    <property type="protein sequence ID" value="KZV34092.1"/>
    <property type="molecule type" value="Genomic_DNA"/>
</dbReference>
<proteinExistence type="predicted"/>